<dbReference type="Gene3D" id="3.50.50.60">
    <property type="entry name" value="FAD/NAD(P)-binding domain"/>
    <property type="match status" value="2"/>
</dbReference>
<evidence type="ECO:0000259" key="3">
    <source>
        <dbReference type="Pfam" id="PF07992"/>
    </source>
</evidence>
<dbReference type="Pfam" id="PF07992">
    <property type="entry name" value="Pyr_redox_2"/>
    <property type="match status" value="1"/>
</dbReference>
<dbReference type="Pfam" id="PF09242">
    <property type="entry name" value="FCSD-flav_bind"/>
    <property type="match status" value="1"/>
</dbReference>
<organism evidence="6 7">
    <name type="scientific">Methylomonas subterranea</name>
    <dbReference type="NCBI Taxonomy" id="2952225"/>
    <lineage>
        <taxon>Bacteria</taxon>
        <taxon>Pseudomonadati</taxon>
        <taxon>Pseudomonadota</taxon>
        <taxon>Gammaproteobacteria</taxon>
        <taxon>Methylococcales</taxon>
        <taxon>Methylococcaceae</taxon>
        <taxon>Methylomonas</taxon>
    </lineage>
</organism>
<dbReference type="SUPFAM" id="SSF51905">
    <property type="entry name" value="FAD/NAD(P)-binding domain"/>
    <property type="match status" value="2"/>
</dbReference>
<dbReference type="PROSITE" id="PS51318">
    <property type="entry name" value="TAT"/>
    <property type="match status" value="1"/>
</dbReference>
<dbReference type="Gene3D" id="3.90.760.10">
    <property type="entry name" value="Flavocytochrome c sulphide dehydrogenase, flavin-binding domain"/>
    <property type="match status" value="1"/>
</dbReference>
<dbReference type="InterPro" id="IPR049386">
    <property type="entry name" value="FCSD_central"/>
</dbReference>
<evidence type="ECO:0000256" key="2">
    <source>
        <dbReference type="ARBA" id="ARBA00022827"/>
    </source>
</evidence>
<evidence type="ECO:0000256" key="1">
    <source>
        <dbReference type="ARBA" id="ARBA00022630"/>
    </source>
</evidence>
<dbReference type="PANTHER" id="PTHR43755:SF1">
    <property type="entry name" value="FAD-DEPENDENT PYRIDINE NUCLEOTIDE-DISULPHIDE OXIDOREDUCTASE"/>
    <property type="match status" value="1"/>
</dbReference>
<accession>A0ABT1TCC2</accession>
<proteinExistence type="predicted"/>
<evidence type="ECO:0000259" key="4">
    <source>
        <dbReference type="Pfam" id="PF09242"/>
    </source>
</evidence>
<dbReference type="InterPro" id="IPR023753">
    <property type="entry name" value="FAD/NAD-binding_dom"/>
</dbReference>
<name>A0ABT1TCC2_9GAMM</name>
<feature type="domain" description="Sulfide dehydrogenase [flavocytochrome c] flavoprotein chain central" evidence="5">
    <location>
        <begin position="166"/>
        <end position="286"/>
    </location>
</feature>
<dbReference type="Pfam" id="PF21706">
    <property type="entry name" value="FCSD_central"/>
    <property type="match status" value="1"/>
</dbReference>
<keyword evidence="7" id="KW-1185">Reference proteome</keyword>
<protein>
    <submittedName>
        <fullName evidence="6">NAD(P)/FAD-dependent oxidoreductase</fullName>
    </submittedName>
</protein>
<dbReference type="SUPFAM" id="SSF55424">
    <property type="entry name" value="FAD/NAD-linked reductases, dimerisation (C-terminal) domain"/>
    <property type="match status" value="1"/>
</dbReference>
<evidence type="ECO:0000313" key="6">
    <source>
        <dbReference type="EMBL" id="MCQ8102939.1"/>
    </source>
</evidence>
<feature type="domain" description="FAD/NAD(P)-binding" evidence="3">
    <location>
        <begin position="35"/>
        <end position="138"/>
    </location>
</feature>
<dbReference type="EMBL" id="JANIBJ010000003">
    <property type="protein sequence ID" value="MCQ8102939.1"/>
    <property type="molecule type" value="Genomic_DNA"/>
</dbReference>
<keyword evidence="1" id="KW-0285">Flavoprotein</keyword>
<comment type="caution">
    <text evidence="6">The sequence shown here is derived from an EMBL/GenBank/DDBJ whole genome shotgun (WGS) entry which is preliminary data.</text>
</comment>
<dbReference type="InterPro" id="IPR016156">
    <property type="entry name" value="FAD/NAD-linked_Rdtase_dimer_sf"/>
</dbReference>
<feature type="domain" description="Flavocytochrome c sulphide dehydrogenase flavin-binding" evidence="4">
    <location>
        <begin position="361"/>
        <end position="430"/>
    </location>
</feature>
<evidence type="ECO:0000259" key="5">
    <source>
        <dbReference type="Pfam" id="PF21706"/>
    </source>
</evidence>
<dbReference type="RefSeq" id="WP_256600578.1">
    <property type="nucleotide sequence ID" value="NZ_JANIBJ010000003.1"/>
</dbReference>
<dbReference type="InterPro" id="IPR006311">
    <property type="entry name" value="TAT_signal"/>
</dbReference>
<evidence type="ECO:0000313" key="7">
    <source>
        <dbReference type="Proteomes" id="UP001524499"/>
    </source>
</evidence>
<dbReference type="PROSITE" id="PS51257">
    <property type="entry name" value="PROKAR_LIPOPROTEIN"/>
    <property type="match status" value="1"/>
</dbReference>
<dbReference type="InterPro" id="IPR015323">
    <property type="entry name" value="FlavoCytC_S_DH_flav-bd"/>
</dbReference>
<dbReference type="PANTHER" id="PTHR43755">
    <property type="match status" value="1"/>
</dbReference>
<dbReference type="InterPro" id="IPR052541">
    <property type="entry name" value="SQRD"/>
</dbReference>
<dbReference type="InterPro" id="IPR036188">
    <property type="entry name" value="FAD/NAD-bd_sf"/>
</dbReference>
<gene>
    <name evidence="6" type="ORF">NP590_02375</name>
</gene>
<dbReference type="Proteomes" id="UP001524499">
    <property type="component" value="Unassembled WGS sequence"/>
</dbReference>
<keyword evidence="2" id="KW-0274">FAD</keyword>
<reference evidence="6 7" key="1">
    <citation type="submission" date="2022-07" db="EMBL/GenBank/DDBJ databases">
        <title>Methylomonas rivi sp. nov., Methylomonas rosea sp. nov., Methylomonas aureus sp. nov. and Methylomonas subterranea sp. nov., four novel methanotrophs isolated from a freshwater creek and the deep terrestrial subsurface.</title>
        <authorList>
            <person name="Abin C."/>
            <person name="Sankaranarayanan K."/>
            <person name="Garner C."/>
            <person name="Sindelar R."/>
            <person name="Kotary K."/>
            <person name="Garner R."/>
            <person name="Barclay S."/>
            <person name="Lawson P."/>
            <person name="Krumholz L."/>
        </authorList>
    </citation>
    <scope>NUCLEOTIDE SEQUENCE [LARGE SCALE GENOMIC DNA]</scope>
    <source>
        <strain evidence="6 7">SURF-2</strain>
    </source>
</reference>
<sequence>MCELSRRRFLQALAVGGAGSLAACAGLPRKKTGGRVVVVGGGFGGATAAKTLGSLDAGLNITLVEPKARYITCPGSNWLFAGLTDLLRLSVDYRTLTEYYGIDLVTDSVESIERERRQLRLTSGRMLAYDRLILSPGIAFNWDSIAGYTPEVAELFPHAWQAGPQTVLLARQLHAMRRGGVVLIVAPPDPYRCPPGPYERASMMACWLSRHNPRGKIIILDPKRGFSKQALFEAGWRRHYRYGEADGLIEWHSLADNPITQLDAQGRTVISDFGDRFSGDVINIIPAQTAATLAVAAGLTDAGGWCPVEPKTSRSLFDEFIHVIGDAAHFSPMPKSAFAANSEAKACAMAVIGLLREVEVPTPSWLNVCYSLITPEHGISVAGVYALDAAQSLVAVAGAGGLSSPAISGSAELEAGYARSVYRNLLKDSFG</sequence>
<dbReference type="InterPro" id="IPR037092">
    <property type="entry name" value="FlavoCytC_S_DH_flav-bd_sf"/>
</dbReference>